<dbReference type="RefSeq" id="WP_147186426.1">
    <property type="nucleotide sequence ID" value="NZ_JAOTJV010000038.1"/>
</dbReference>
<dbReference type="EMBL" id="DAAQTU010000026">
    <property type="protein sequence ID" value="HAE0846241.1"/>
    <property type="molecule type" value="Genomic_DNA"/>
</dbReference>
<organism evidence="1">
    <name type="scientific">Salmonella senftenberg</name>
    <dbReference type="NCBI Taxonomy" id="28150"/>
    <lineage>
        <taxon>Bacteria</taxon>
        <taxon>Pseudomonadati</taxon>
        <taxon>Pseudomonadota</taxon>
        <taxon>Gammaproteobacteria</taxon>
        <taxon>Enterobacterales</taxon>
        <taxon>Enterobacteriaceae</taxon>
        <taxon>Salmonella</taxon>
    </lineage>
</organism>
<accession>A0A3Y8XYY2</accession>
<gene>
    <name evidence="1" type="ORF">G2907_23770</name>
</gene>
<dbReference type="AlphaFoldDB" id="A0A3Y8XYY2"/>
<dbReference type="InterPro" id="IPR046213">
    <property type="entry name" value="DUF6246"/>
</dbReference>
<protein>
    <recommendedName>
        <fullName evidence="2">Gp17</fullName>
    </recommendedName>
</protein>
<sequence length="217" mass="24043">MKAITDIGQAVVRASGKEVFLNPSFLAMSRIGTPEQIVDAFVKVHAGHYPKHRITDIQTLKAANARCFAEMAAAAANVVRHCSEGDVAEIIGSYSVTTAGRLLFKPGYLPIEDVIQLARHLILHGVMGDQPPEEFESKKGEYSDKFDVRSFVYTAVAHLGMSESDAWNMTMTSFRAAMNAKFPQKEKARVPTQEKYDEVMDWAEQMLAIDAQRNGPH</sequence>
<comment type="caution">
    <text evidence="1">The sequence shown here is derived from an EMBL/GenBank/DDBJ whole genome shotgun (WGS) entry which is preliminary data.</text>
</comment>
<evidence type="ECO:0008006" key="2">
    <source>
        <dbReference type="Google" id="ProtNLM"/>
    </source>
</evidence>
<reference evidence="1" key="2">
    <citation type="submission" date="2019-04" db="EMBL/GenBank/DDBJ databases">
        <authorList>
            <consortium name="NCBI Pathogen Detection Project"/>
        </authorList>
    </citation>
    <scope>NUCLEOTIDE SEQUENCE</scope>
    <source>
        <strain evidence="1">Salmonella enterica</strain>
    </source>
</reference>
<dbReference type="Pfam" id="PF19759">
    <property type="entry name" value="DUF6246"/>
    <property type="match status" value="1"/>
</dbReference>
<proteinExistence type="predicted"/>
<evidence type="ECO:0000313" key="1">
    <source>
        <dbReference type="EMBL" id="HAE0846241.1"/>
    </source>
</evidence>
<reference evidence="1" key="1">
    <citation type="journal article" date="2018" name="Genome Biol.">
        <title>SKESA: strategic k-mer extension for scrupulous assemblies.</title>
        <authorList>
            <person name="Souvorov A."/>
            <person name="Agarwala R."/>
            <person name="Lipman D.J."/>
        </authorList>
    </citation>
    <scope>NUCLEOTIDE SEQUENCE</scope>
    <source>
        <strain evidence="1">Salmonella enterica</strain>
    </source>
</reference>
<name>A0A3Y8XYY2_SALSE</name>